<dbReference type="Proteomes" id="UP000625711">
    <property type="component" value="Unassembled WGS sequence"/>
</dbReference>
<accession>A0A834ILN0</accession>
<gene>
    <name evidence="1" type="ORF">GWI33_001582</name>
</gene>
<organism evidence="1 2">
    <name type="scientific">Rhynchophorus ferrugineus</name>
    <name type="common">Red palm weevil</name>
    <name type="synonym">Curculio ferrugineus</name>
    <dbReference type="NCBI Taxonomy" id="354439"/>
    <lineage>
        <taxon>Eukaryota</taxon>
        <taxon>Metazoa</taxon>
        <taxon>Ecdysozoa</taxon>
        <taxon>Arthropoda</taxon>
        <taxon>Hexapoda</taxon>
        <taxon>Insecta</taxon>
        <taxon>Pterygota</taxon>
        <taxon>Neoptera</taxon>
        <taxon>Endopterygota</taxon>
        <taxon>Coleoptera</taxon>
        <taxon>Polyphaga</taxon>
        <taxon>Cucujiformia</taxon>
        <taxon>Curculionidae</taxon>
        <taxon>Dryophthorinae</taxon>
        <taxon>Rhynchophorus</taxon>
    </lineage>
</organism>
<dbReference type="AlphaFoldDB" id="A0A834ILN0"/>
<sequence>MCNRVQLYAAAYRSSSVRDKAMKLQLIVVETGEKWRRALIRIFSERNCEVNDEEVNSDMEYESSARDYYVTIIGIGGKYYQ</sequence>
<reference evidence="1" key="1">
    <citation type="submission" date="2020-08" db="EMBL/GenBank/DDBJ databases">
        <title>Genome sequencing and assembly of the red palm weevil Rhynchophorus ferrugineus.</title>
        <authorList>
            <person name="Dias G.B."/>
            <person name="Bergman C.M."/>
            <person name="Manee M."/>
        </authorList>
    </citation>
    <scope>NUCLEOTIDE SEQUENCE</scope>
    <source>
        <strain evidence="1">AA-2017</strain>
        <tissue evidence="1">Whole larva</tissue>
    </source>
</reference>
<evidence type="ECO:0000313" key="2">
    <source>
        <dbReference type="Proteomes" id="UP000625711"/>
    </source>
</evidence>
<keyword evidence="2" id="KW-1185">Reference proteome</keyword>
<dbReference type="EMBL" id="JAACXV010000145">
    <property type="protein sequence ID" value="KAF7283025.1"/>
    <property type="molecule type" value="Genomic_DNA"/>
</dbReference>
<protein>
    <submittedName>
        <fullName evidence="1">Uncharacterized protein</fullName>
    </submittedName>
</protein>
<comment type="caution">
    <text evidence="1">The sequence shown here is derived from an EMBL/GenBank/DDBJ whole genome shotgun (WGS) entry which is preliminary data.</text>
</comment>
<evidence type="ECO:0000313" key="1">
    <source>
        <dbReference type="EMBL" id="KAF7283025.1"/>
    </source>
</evidence>
<proteinExistence type="predicted"/>
<name>A0A834ILN0_RHYFE</name>